<dbReference type="Proteomes" id="UP001482620">
    <property type="component" value="Unassembled WGS sequence"/>
</dbReference>
<comment type="caution">
    <text evidence="3">The sequence shown here is derived from an EMBL/GenBank/DDBJ whole genome shotgun (WGS) entry which is preliminary data.</text>
</comment>
<evidence type="ECO:0000256" key="1">
    <source>
        <dbReference type="SAM" id="MobiDB-lite"/>
    </source>
</evidence>
<protein>
    <recommendedName>
        <fullName evidence="2">AAA+ ATPase domain-containing protein</fullName>
    </recommendedName>
</protein>
<feature type="compositionally biased region" description="Basic and acidic residues" evidence="1">
    <location>
        <begin position="67"/>
        <end position="81"/>
    </location>
</feature>
<evidence type="ECO:0000259" key="2">
    <source>
        <dbReference type="SMART" id="SM00382"/>
    </source>
</evidence>
<dbReference type="PANTHER" id="PTHR23389">
    <property type="entry name" value="CHROMOSOME TRANSMISSION FIDELITY FACTOR 18"/>
    <property type="match status" value="1"/>
</dbReference>
<feature type="compositionally biased region" description="Basic and acidic residues" evidence="1">
    <location>
        <begin position="30"/>
        <end position="45"/>
    </location>
</feature>
<feature type="region of interest" description="Disordered" evidence="1">
    <location>
        <begin position="149"/>
        <end position="186"/>
    </location>
</feature>
<feature type="region of interest" description="Disordered" evidence="1">
    <location>
        <begin position="1"/>
        <end position="105"/>
    </location>
</feature>
<gene>
    <name evidence="3" type="ORF">ILYODFUR_010121</name>
</gene>
<evidence type="ECO:0000313" key="3">
    <source>
        <dbReference type="EMBL" id="MEQ2247516.1"/>
    </source>
</evidence>
<sequence length="1011" mass="112192">MKRNKLKRNKTTLSKEGPHHVQTAVVVVSDRQEKPSAADSEEKKSSLCKGFEIAPIFSPTTQHRKHEGSSDAESDRPEHKSMPPSQSGDVKSPRTGSHLTGKRGAVGSWRLSSHLESCLEEIQKSNPAFPVPTVFSTLLKKASEVQQESGPAGHCFHPESSQTHLKEKSRRGLVSERLPKRPKSDLAAEAVVGHCLQSGQDEKKQPRRTKLSCSQQSWSPVGLGNSCPTNLGWMNHNTPDTELIKASDQVQGDSSIEDVLWTDKYVPRHSSEVIGNFASVNKLHSWLKKWKLRADGDQRRQMEERKREDNNLWDCGDFQGEAGLEDRGKEPLGKAMLLTGPSGVGKTAAVYACAQELGFKVFEVNCSSQRSGRQVLSQLKEVTQSHLVDSPREDPLKPAYFNNYSANSFTAKSVALPGKMQLAKNMASKSKTRAARNLSSSGRKFKAKPASVTLARYFKMKGKADCLDISYRSTTGKPETEGVENSSAGCDQTVPKSKKTATSLIVFEEVDVVFEDEVGFLTAIKAFMATTKRPVILTAGDPLFKERFDCYLDEIIFKTPSAVNICNYLQLVCLAEGFRLPSEDASSIFRLTCGDVRRCLLQLQLWVNSSRRWTSQGGKVPEEPISSQHWSATKGGSLDSTFPPWQAGCSAHMLGLHPVTQNYLLNFLKLGSWSETDMLTFLSMSWRRGVPLLYSNLELLLSTGAPESDSQLQTEPRRPGADLHILRLNHTIGSEVCQSRFKSSRLSRRRCTASVSDARSASDLPKKTQRASSFNETRSKAQSSCDKPEEHAAKTVANSLDGLADFFDLMSNIDAMLPHHISGPHTAEAFVWTGAAIKDGLLDESAEEDGKSRNQDGLQEIRAAAESLGCRRCWRRVTEAWTEAHKYKQKLNVKQWNRLQARLLLTTCFKRQNLSFTAQPPCAPSVSQRRFRLSRMVLSSKTFSLLGNRRAVSVDYLPVLRFICRTLGARQHKGELGSGWKYLSGTHLGLSKSAVQLLAEDFSLMKVQKDL</sequence>
<dbReference type="InterPro" id="IPR027417">
    <property type="entry name" value="P-loop_NTPase"/>
</dbReference>
<organism evidence="3 4">
    <name type="scientific">Ilyodon furcidens</name>
    <name type="common">goldbreast splitfin</name>
    <dbReference type="NCBI Taxonomy" id="33524"/>
    <lineage>
        <taxon>Eukaryota</taxon>
        <taxon>Metazoa</taxon>
        <taxon>Chordata</taxon>
        <taxon>Craniata</taxon>
        <taxon>Vertebrata</taxon>
        <taxon>Euteleostomi</taxon>
        <taxon>Actinopterygii</taxon>
        <taxon>Neopterygii</taxon>
        <taxon>Teleostei</taxon>
        <taxon>Neoteleostei</taxon>
        <taxon>Acanthomorphata</taxon>
        <taxon>Ovalentaria</taxon>
        <taxon>Atherinomorphae</taxon>
        <taxon>Cyprinodontiformes</taxon>
        <taxon>Goodeidae</taxon>
        <taxon>Ilyodon</taxon>
    </lineage>
</organism>
<dbReference type="Pfam" id="PF00004">
    <property type="entry name" value="AAA"/>
    <property type="match status" value="1"/>
</dbReference>
<dbReference type="Gene3D" id="3.40.50.300">
    <property type="entry name" value="P-loop containing nucleotide triphosphate hydrolases"/>
    <property type="match status" value="1"/>
</dbReference>
<dbReference type="PANTHER" id="PTHR23389:SF21">
    <property type="entry name" value="ATPASE FAMILY AAA DOMAIN-CONTAINING PROTEIN 5"/>
    <property type="match status" value="1"/>
</dbReference>
<dbReference type="SUPFAM" id="SSF52540">
    <property type="entry name" value="P-loop containing nucleoside triphosphate hydrolases"/>
    <property type="match status" value="1"/>
</dbReference>
<dbReference type="EMBL" id="JAHRIQ010081823">
    <property type="protein sequence ID" value="MEQ2247516.1"/>
    <property type="molecule type" value="Genomic_DNA"/>
</dbReference>
<name>A0ABV0UQX1_9TELE</name>
<keyword evidence="4" id="KW-1185">Reference proteome</keyword>
<feature type="compositionally biased region" description="Basic residues" evidence="1">
    <location>
        <begin position="1"/>
        <end position="10"/>
    </location>
</feature>
<reference evidence="3 4" key="1">
    <citation type="submission" date="2021-06" db="EMBL/GenBank/DDBJ databases">
        <authorList>
            <person name="Palmer J.M."/>
        </authorList>
    </citation>
    <scope>NUCLEOTIDE SEQUENCE [LARGE SCALE GENOMIC DNA]</scope>
    <source>
        <strain evidence="4">if_2019</strain>
        <tissue evidence="3">Muscle</tissue>
    </source>
</reference>
<dbReference type="InterPro" id="IPR003593">
    <property type="entry name" value="AAA+_ATPase"/>
</dbReference>
<proteinExistence type="predicted"/>
<feature type="compositionally biased region" description="Polar residues" evidence="1">
    <location>
        <begin position="770"/>
        <end position="785"/>
    </location>
</feature>
<dbReference type="SMART" id="SM00382">
    <property type="entry name" value="AAA"/>
    <property type="match status" value="1"/>
</dbReference>
<dbReference type="InterPro" id="IPR003959">
    <property type="entry name" value="ATPase_AAA_core"/>
</dbReference>
<accession>A0ABV0UQX1</accession>
<dbReference type="Gene3D" id="1.10.8.60">
    <property type="match status" value="1"/>
</dbReference>
<feature type="region of interest" description="Disordered" evidence="1">
    <location>
        <begin position="757"/>
        <end position="790"/>
    </location>
</feature>
<feature type="region of interest" description="Disordered" evidence="1">
    <location>
        <begin position="197"/>
        <end position="216"/>
    </location>
</feature>
<evidence type="ECO:0000313" key="4">
    <source>
        <dbReference type="Proteomes" id="UP001482620"/>
    </source>
</evidence>
<feature type="compositionally biased region" description="Polar residues" evidence="1">
    <location>
        <begin position="83"/>
        <end position="98"/>
    </location>
</feature>
<feature type="domain" description="AAA+ ATPase" evidence="2">
    <location>
        <begin position="332"/>
        <end position="557"/>
    </location>
</feature>
<feature type="compositionally biased region" description="Basic and acidic residues" evidence="1">
    <location>
        <begin position="173"/>
        <end position="186"/>
    </location>
</feature>